<proteinExistence type="predicted"/>
<evidence type="ECO:0000313" key="1">
    <source>
        <dbReference type="EMBL" id="ABV12227.1"/>
    </source>
</evidence>
<keyword evidence="2" id="KW-1185">Reference proteome</keyword>
<dbReference type="Proteomes" id="UP000008148">
    <property type="component" value="Chromosome"/>
</dbReference>
<name>A8AFG4_CITK8</name>
<dbReference type="HOGENOM" id="CLU_3133859_0_0_6"/>
<dbReference type="AlphaFoldDB" id="A8AFG4"/>
<dbReference type="EMBL" id="CP000822">
    <property type="protein sequence ID" value="ABV12227.1"/>
    <property type="molecule type" value="Genomic_DNA"/>
</dbReference>
<gene>
    <name evidence="1" type="ordered locus">CKO_01084</name>
</gene>
<organism evidence="1 2">
    <name type="scientific">Citrobacter koseri (strain ATCC BAA-895 / CDC 4225-83 / SGSC4696)</name>
    <dbReference type="NCBI Taxonomy" id="290338"/>
    <lineage>
        <taxon>Bacteria</taxon>
        <taxon>Pseudomonadati</taxon>
        <taxon>Pseudomonadota</taxon>
        <taxon>Gammaproteobacteria</taxon>
        <taxon>Enterobacterales</taxon>
        <taxon>Enterobacteriaceae</taxon>
        <taxon>Citrobacter</taxon>
    </lineage>
</organism>
<sequence>MPDGGVNALSSLRETATLTVICNDSQGMTHFRREMEHLLSVMPVTPPYY</sequence>
<reference evidence="1 2" key="1">
    <citation type="submission" date="2007-08" db="EMBL/GenBank/DDBJ databases">
        <authorList>
            <consortium name="The Citrobacter koseri Genome Sequencing Project"/>
            <person name="McClelland M."/>
            <person name="Sanderson E.K."/>
            <person name="Porwollik S."/>
            <person name="Spieth J."/>
            <person name="Clifton W.S."/>
            <person name="Latreille P."/>
            <person name="Courtney L."/>
            <person name="Wang C."/>
            <person name="Pepin K."/>
            <person name="Bhonagiri V."/>
            <person name="Nash W."/>
            <person name="Johnson M."/>
            <person name="Thiruvilangam P."/>
            <person name="Wilson R."/>
        </authorList>
    </citation>
    <scope>NUCLEOTIDE SEQUENCE [LARGE SCALE GENOMIC DNA]</scope>
    <source>
        <strain evidence="2">ATCC BAA-895 / CDC 4225-83 / SGSC4696</strain>
    </source>
</reference>
<accession>A8AFG4</accession>
<protein>
    <submittedName>
        <fullName evidence="1">Uncharacterized protein</fullName>
    </submittedName>
</protein>
<dbReference type="STRING" id="290338.CKO_01084"/>
<dbReference type="KEGG" id="cko:CKO_01084"/>
<evidence type="ECO:0000313" key="2">
    <source>
        <dbReference type="Proteomes" id="UP000008148"/>
    </source>
</evidence>